<name>A0A9Q1H2A6_HOLLE</name>
<feature type="transmembrane region" description="Helical" evidence="1">
    <location>
        <begin position="170"/>
        <end position="189"/>
    </location>
</feature>
<protein>
    <submittedName>
        <fullName evidence="2">Uncharacterized protein</fullName>
    </submittedName>
</protein>
<dbReference type="AlphaFoldDB" id="A0A9Q1H2A6"/>
<dbReference type="Proteomes" id="UP001152320">
    <property type="component" value="Chromosome 14"/>
</dbReference>
<feature type="transmembrane region" description="Helical" evidence="1">
    <location>
        <begin position="136"/>
        <end position="158"/>
    </location>
</feature>
<keyword evidence="1" id="KW-0472">Membrane</keyword>
<keyword evidence="3" id="KW-1185">Reference proteome</keyword>
<dbReference type="OrthoDB" id="10042460at2759"/>
<reference evidence="2" key="1">
    <citation type="submission" date="2021-10" db="EMBL/GenBank/DDBJ databases">
        <title>Tropical sea cucumber genome reveals ecological adaptation and Cuvierian tubules defense mechanism.</title>
        <authorList>
            <person name="Chen T."/>
        </authorList>
    </citation>
    <scope>NUCLEOTIDE SEQUENCE</scope>
    <source>
        <strain evidence="2">Nanhai2018</strain>
        <tissue evidence="2">Muscle</tissue>
    </source>
</reference>
<evidence type="ECO:0000256" key="1">
    <source>
        <dbReference type="SAM" id="Phobius"/>
    </source>
</evidence>
<keyword evidence="1" id="KW-1133">Transmembrane helix</keyword>
<organism evidence="2 3">
    <name type="scientific">Holothuria leucospilota</name>
    <name type="common">Black long sea cucumber</name>
    <name type="synonym">Mertensiothuria leucospilota</name>
    <dbReference type="NCBI Taxonomy" id="206669"/>
    <lineage>
        <taxon>Eukaryota</taxon>
        <taxon>Metazoa</taxon>
        <taxon>Echinodermata</taxon>
        <taxon>Eleutherozoa</taxon>
        <taxon>Echinozoa</taxon>
        <taxon>Holothuroidea</taxon>
        <taxon>Aspidochirotacea</taxon>
        <taxon>Aspidochirotida</taxon>
        <taxon>Holothuriidae</taxon>
        <taxon>Holothuria</taxon>
    </lineage>
</organism>
<proteinExistence type="predicted"/>
<gene>
    <name evidence="2" type="ORF">HOLleu_29476</name>
</gene>
<evidence type="ECO:0000313" key="3">
    <source>
        <dbReference type="Proteomes" id="UP001152320"/>
    </source>
</evidence>
<evidence type="ECO:0000313" key="2">
    <source>
        <dbReference type="EMBL" id="KAJ8029940.1"/>
    </source>
</evidence>
<accession>A0A9Q1H2A6</accession>
<dbReference type="EMBL" id="JAIZAY010000014">
    <property type="protein sequence ID" value="KAJ8029940.1"/>
    <property type="molecule type" value="Genomic_DNA"/>
</dbReference>
<feature type="transmembrane region" description="Helical" evidence="1">
    <location>
        <begin position="261"/>
        <end position="288"/>
    </location>
</feature>
<comment type="caution">
    <text evidence="2">The sequence shown here is derived from an EMBL/GenBank/DDBJ whole genome shotgun (WGS) entry which is preliminary data.</text>
</comment>
<feature type="transmembrane region" description="Helical" evidence="1">
    <location>
        <begin position="233"/>
        <end position="255"/>
    </location>
</feature>
<keyword evidence="1" id="KW-0812">Transmembrane</keyword>
<sequence>MEDQVNLCVPPNSSRVQRTSSRRWPTLFWVTLKILSVFHHEDLVTERKCYTCRLKDLSERERVNEDAVEHELGLNCLLLMYESVSKRRKGDGEGSNNRQQLCEVCDTMWWNFQCKTERYTAKQIGATSWNHKGSGALSCCVLLLTIAALLFEMSYYVSAMWAKPEQTLRLLNRFTIFILLVTPSLLCLCSKLRSMLRSAVPYLSWASTFNARYIIRRAQILDLPRKGLPGKTFFFACMTWPLLNSLYRSYIYLYLSECEFGLHAVATAVVAILCMQTWGFFVYILYFIRMSFQRNMNLLLSFIKEHEGQLDKCKGVLACVAVDFSCYSQLCGLYMLVMIPVGVLALTTNITWEYMLGVTCLSEDPQIANIQRYVKLMSWSEMTMAFFLTVNALGGLQVTYIWDDLSVNILHLTSERHYHFWKGLSIAVSLLTRESNSVLTTVVCSLIGIYTGLNFGSDQNVSYLSKSCLNQNSTFPCT</sequence>
<feature type="transmembrane region" description="Helical" evidence="1">
    <location>
        <begin position="382"/>
        <end position="402"/>
    </location>
</feature>